<feature type="compositionally biased region" description="Polar residues" evidence="2">
    <location>
        <begin position="393"/>
        <end position="403"/>
    </location>
</feature>
<evidence type="ECO:0000313" key="3">
    <source>
        <dbReference type="EMBL" id="KAL0569897.1"/>
    </source>
</evidence>
<comment type="caution">
    <text evidence="3">The sequence shown here is derived from an EMBL/GenBank/DDBJ whole genome shotgun (WGS) entry which is preliminary data.</text>
</comment>
<protein>
    <submittedName>
        <fullName evidence="3">Uncharacterized protein</fullName>
    </submittedName>
</protein>
<keyword evidence="4" id="KW-1185">Reference proteome</keyword>
<feature type="region of interest" description="Disordered" evidence="2">
    <location>
        <begin position="40"/>
        <end position="59"/>
    </location>
</feature>
<feature type="coiled-coil region" evidence="1">
    <location>
        <begin position="100"/>
        <end position="127"/>
    </location>
</feature>
<feature type="compositionally biased region" description="Low complexity" evidence="2">
    <location>
        <begin position="329"/>
        <end position="338"/>
    </location>
</feature>
<evidence type="ECO:0000256" key="1">
    <source>
        <dbReference type="SAM" id="Coils"/>
    </source>
</evidence>
<evidence type="ECO:0000256" key="2">
    <source>
        <dbReference type="SAM" id="MobiDB-lite"/>
    </source>
</evidence>
<dbReference type="Proteomes" id="UP001465976">
    <property type="component" value="Unassembled WGS sequence"/>
</dbReference>
<proteinExistence type="predicted"/>
<gene>
    <name evidence="3" type="ORF">V5O48_012063</name>
</gene>
<accession>A0ABR3F3W1</accession>
<sequence>MDIQNHQDFFLGNGLFNGSPGPVPNDWIQARSTSTPALRSKTLDSNLSSGSNQSLRSPLAHRSNTFHGQFSSDFQILGSALHEALVKSNNLAYLRAQLDLVNQQQTIVSLKQSNQDLQQELARLTVKLETTNLFTPSLPAVKPIPACIPETKCPEVKPYKKPNLQNTNGDTNGLAQVPAKPGRPTKDNPAVPYPFLVQQNGEVVDNNYLDKLHSKARMCFITLRTAKQAPQSWGKGAGQLVRTYVYSKILNDPSFSESLLLTEDYWKIEAFLIDHYHTWACNNLEDVPDKPTKRKATKRLRTETPMPEASPLDDPSLIRMDVDEKVNTASASANASLPAPSPMQVDSNPDPSPAPGSVSPSPNPINGCTALKPAPEVRSTQAVSHDDKPATPSIKQTANTTNILPPPVPSGAAATPSIEKTVETAVVPPPPVPPTITVNPTKTQAEGPSTAAWASGKGATKKAVVGPRKTVKNLCMADWLKDSPEGLDADFNRFFSDLLSDKIKEYQEHVKADAKNKNRKKGIQ</sequence>
<reference evidence="3 4" key="1">
    <citation type="submission" date="2024-02" db="EMBL/GenBank/DDBJ databases">
        <title>A draft genome for the cacao thread blight pathogen Marasmius crinis-equi.</title>
        <authorList>
            <person name="Cohen S.P."/>
            <person name="Baruah I.K."/>
            <person name="Amoako-Attah I."/>
            <person name="Bukari Y."/>
            <person name="Meinhardt L.W."/>
            <person name="Bailey B.A."/>
        </authorList>
    </citation>
    <scope>NUCLEOTIDE SEQUENCE [LARGE SCALE GENOMIC DNA]</scope>
    <source>
        <strain evidence="3 4">GH-76</strain>
    </source>
</reference>
<organism evidence="3 4">
    <name type="scientific">Marasmius crinis-equi</name>
    <dbReference type="NCBI Taxonomy" id="585013"/>
    <lineage>
        <taxon>Eukaryota</taxon>
        <taxon>Fungi</taxon>
        <taxon>Dikarya</taxon>
        <taxon>Basidiomycota</taxon>
        <taxon>Agaricomycotina</taxon>
        <taxon>Agaricomycetes</taxon>
        <taxon>Agaricomycetidae</taxon>
        <taxon>Agaricales</taxon>
        <taxon>Marasmiineae</taxon>
        <taxon>Marasmiaceae</taxon>
        <taxon>Marasmius</taxon>
    </lineage>
</organism>
<keyword evidence="1" id="KW-0175">Coiled coil</keyword>
<dbReference type="EMBL" id="JBAHYK010001031">
    <property type="protein sequence ID" value="KAL0569897.1"/>
    <property type="molecule type" value="Genomic_DNA"/>
</dbReference>
<name>A0ABR3F3W1_9AGAR</name>
<evidence type="ECO:0000313" key="4">
    <source>
        <dbReference type="Proteomes" id="UP001465976"/>
    </source>
</evidence>
<feature type="region of interest" description="Disordered" evidence="2">
    <location>
        <begin position="283"/>
        <end position="455"/>
    </location>
</feature>